<evidence type="ECO:0000313" key="1">
    <source>
        <dbReference type="EMBL" id="TNN75558.1"/>
    </source>
</evidence>
<sequence>MVLRTESNSYKQLLISSNIHKSAYGGYSPECRTERQRCCGNVALRFPLGGNSVARYLDPKNVVTGSQRELPD</sequence>
<comment type="caution">
    <text evidence="1">The sequence shown here is derived from an EMBL/GenBank/DDBJ whole genome shotgun (WGS) entry which is preliminary data.</text>
</comment>
<keyword evidence="2" id="KW-1185">Reference proteome</keyword>
<protein>
    <submittedName>
        <fullName evidence="1">Uncharacterized protein</fullName>
    </submittedName>
</protein>
<organism evidence="1 2">
    <name type="scientific">Liparis tanakae</name>
    <name type="common">Tanaka's snailfish</name>
    <dbReference type="NCBI Taxonomy" id="230148"/>
    <lineage>
        <taxon>Eukaryota</taxon>
        <taxon>Metazoa</taxon>
        <taxon>Chordata</taxon>
        <taxon>Craniata</taxon>
        <taxon>Vertebrata</taxon>
        <taxon>Euteleostomi</taxon>
        <taxon>Actinopterygii</taxon>
        <taxon>Neopterygii</taxon>
        <taxon>Teleostei</taxon>
        <taxon>Neoteleostei</taxon>
        <taxon>Acanthomorphata</taxon>
        <taxon>Eupercaria</taxon>
        <taxon>Perciformes</taxon>
        <taxon>Cottioidei</taxon>
        <taxon>Cottales</taxon>
        <taxon>Liparidae</taxon>
        <taxon>Liparis</taxon>
    </lineage>
</organism>
<dbReference type="AlphaFoldDB" id="A0A4Z2IC22"/>
<dbReference type="Proteomes" id="UP000314294">
    <property type="component" value="Unassembled WGS sequence"/>
</dbReference>
<accession>A0A4Z2IC22</accession>
<evidence type="ECO:0000313" key="2">
    <source>
        <dbReference type="Proteomes" id="UP000314294"/>
    </source>
</evidence>
<reference evidence="1 2" key="1">
    <citation type="submission" date="2019-03" db="EMBL/GenBank/DDBJ databases">
        <title>First draft genome of Liparis tanakae, snailfish: a comprehensive survey of snailfish specific genes.</title>
        <authorList>
            <person name="Kim W."/>
            <person name="Song I."/>
            <person name="Jeong J.-H."/>
            <person name="Kim D."/>
            <person name="Kim S."/>
            <person name="Ryu S."/>
            <person name="Song J.Y."/>
            <person name="Lee S.K."/>
        </authorList>
    </citation>
    <scope>NUCLEOTIDE SEQUENCE [LARGE SCALE GENOMIC DNA]</scope>
    <source>
        <tissue evidence="1">Muscle</tissue>
    </source>
</reference>
<proteinExistence type="predicted"/>
<dbReference type="EMBL" id="SRLO01000102">
    <property type="protein sequence ID" value="TNN75558.1"/>
    <property type="molecule type" value="Genomic_DNA"/>
</dbReference>
<gene>
    <name evidence="1" type="ORF">EYF80_014204</name>
</gene>
<name>A0A4Z2IC22_9TELE</name>